<comment type="cofactor">
    <cofactor evidence="12 13 14">
        <name>Zn(2+)</name>
        <dbReference type="ChEBI" id="CHEBI:29105"/>
    </cofactor>
    <text evidence="12 13 14">Binds 1 zinc ion per monomer.</text>
</comment>
<evidence type="ECO:0000256" key="9">
    <source>
        <dbReference type="ARBA" id="ARBA00022842"/>
    </source>
</evidence>
<name>A0A9D1VSQ4_9FIRM</name>
<keyword evidence="10 12" id="KW-0238">DNA-binding</keyword>
<dbReference type="PROSITE" id="PS50880">
    <property type="entry name" value="TOPRIM"/>
    <property type="match status" value="1"/>
</dbReference>
<dbReference type="InterPro" id="IPR034151">
    <property type="entry name" value="TOPRIM_DnaG_bac"/>
</dbReference>
<accession>A0A9D1VSQ4</accession>
<feature type="domain" description="Toprim" evidence="15">
    <location>
        <begin position="263"/>
        <end position="344"/>
    </location>
</feature>
<keyword evidence="3 12" id="KW-0808">Transferase</keyword>
<evidence type="ECO:0000256" key="14">
    <source>
        <dbReference type="PIRSR" id="PIRSR002811-1"/>
    </source>
</evidence>
<evidence type="ECO:0000256" key="6">
    <source>
        <dbReference type="ARBA" id="ARBA00022723"/>
    </source>
</evidence>
<keyword evidence="1 12" id="KW-0240">DNA-directed RNA polymerase</keyword>
<dbReference type="Pfam" id="PF01807">
    <property type="entry name" value="Zn_ribbon_DnaG"/>
    <property type="match status" value="1"/>
</dbReference>
<dbReference type="Pfam" id="PF08275">
    <property type="entry name" value="DNAG_N"/>
    <property type="match status" value="1"/>
</dbReference>
<keyword evidence="6 12" id="KW-0479">Metal-binding</keyword>
<dbReference type="GO" id="GO:0008270">
    <property type="term" value="F:zinc ion binding"/>
    <property type="evidence" value="ECO:0007669"/>
    <property type="project" value="UniProtKB-UniRule"/>
</dbReference>
<dbReference type="AlphaFoldDB" id="A0A9D1VSQ4"/>
<reference evidence="16" key="2">
    <citation type="submission" date="2021-04" db="EMBL/GenBank/DDBJ databases">
        <authorList>
            <person name="Gilroy R."/>
        </authorList>
    </citation>
    <scope>NUCLEOTIDE SEQUENCE</scope>
    <source>
        <strain evidence="16">26628</strain>
    </source>
</reference>
<comment type="function">
    <text evidence="12 13">RNA polymerase that catalyzes the synthesis of short RNA molecules used as primers for DNA polymerase during DNA replication.</text>
</comment>
<dbReference type="SUPFAM" id="SSF57783">
    <property type="entry name" value="Zinc beta-ribbon"/>
    <property type="match status" value="1"/>
</dbReference>
<dbReference type="InterPro" id="IPR006171">
    <property type="entry name" value="TOPRIM_dom"/>
</dbReference>
<organism evidence="16 17">
    <name type="scientific">Candidatus Borkfalkia faecigallinarum</name>
    <dbReference type="NCBI Taxonomy" id="2838509"/>
    <lineage>
        <taxon>Bacteria</taxon>
        <taxon>Bacillati</taxon>
        <taxon>Bacillota</taxon>
        <taxon>Clostridia</taxon>
        <taxon>Christensenellales</taxon>
        <taxon>Christensenellaceae</taxon>
        <taxon>Candidatus Borkfalkia</taxon>
    </lineage>
</organism>
<keyword evidence="4 12" id="KW-0548">Nucleotidyltransferase</keyword>
<evidence type="ECO:0000256" key="8">
    <source>
        <dbReference type="ARBA" id="ARBA00022833"/>
    </source>
</evidence>
<dbReference type="GO" id="GO:0005737">
    <property type="term" value="C:cytoplasm"/>
    <property type="evidence" value="ECO:0007669"/>
    <property type="project" value="TreeGrafter"/>
</dbReference>
<evidence type="ECO:0000256" key="12">
    <source>
        <dbReference type="HAMAP-Rule" id="MF_00974"/>
    </source>
</evidence>
<dbReference type="NCBIfam" id="TIGR01391">
    <property type="entry name" value="dnaG"/>
    <property type="match status" value="1"/>
</dbReference>
<evidence type="ECO:0000256" key="11">
    <source>
        <dbReference type="ARBA" id="ARBA00023163"/>
    </source>
</evidence>
<evidence type="ECO:0000256" key="10">
    <source>
        <dbReference type="ARBA" id="ARBA00023125"/>
    </source>
</evidence>
<dbReference type="FunFam" id="3.90.580.10:FF:000001">
    <property type="entry name" value="DNA primase"/>
    <property type="match status" value="1"/>
</dbReference>
<dbReference type="Proteomes" id="UP000824249">
    <property type="component" value="Unassembled WGS sequence"/>
</dbReference>
<dbReference type="InterPro" id="IPR036977">
    <property type="entry name" value="DNA_primase_Znf_CHC2"/>
</dbReference>
<sequence length="599" mass="67006">MAKGLDPEFLQQLKSKNDLVEVVGAYVPLERKGGNWWGRCPFHHEKTPSFTVNAEGQFYHCFGCGVSGDVITFIREIESVDFMDAVKILAERAKLPLPEMNFDTEKTAEMKRRRDAVLQILRASAHFYLDNLNSGRADAHVQYILDRKIASAVVRKFGLGASLDHRSLPQFLQDKGFRREDILESGVATVSEKNGRLIDAQAGRLIFPVISAFGDVIAFGGRVLGKTDFAKYKNTRETIVFNKSKTLYNINLVKKLKKASGLKDIIVVEGYMDTLSLFQAGFCNVVASMGTALTKDQARLAKRYADSVYISYDGDFAGQKGAIRGLEILRDEQINVRVVPLPEGLDPDDVIKQQGSEGYRKCLDAAMPLIDFKLEVARRKYDLSKTEERRAYIAEALGIIREADSESLKEDLLKQLRDRTGVTYESLRRDLDSGAAPRAEAAPVAAALQGDPAMQGDGADRLTRARRFVLAAVLFGARYAKNFDISSVRFTDPVHNTIAEYIKKRQERGEPVRASALFDLFDEDTPELNDILDLSVGETLQGENGARYFEASVRTLECAALTEELDRLSALCDAETDLAKRREMTRRILDLTIRLKQYN</sequence>
<dbReference type="EC" id="2.7.7.101" evidence="12"/>
<dbReference type="InterPro" id="IPR037068">
    <property type="entry name" value="DNA_primase_core_N_sf"/>
</dbReference>
<keyword evidence="7 12" id="KW-0863">Zinc-finger</keyword>
<keyword evidence="11 12" id="KW-0804">Transcription</keyword>
<dbReference type="InterPro" id="IPR013264">
    <property type="entry name" value="DNAG_N"/>
</dbReference>
<evidence type="ECO:0000313" key="16">
    <source>
        <dbReference type="EMBL" id="HIX46310.1"/>
    </source>
</evidence>
<dbReference type="Gene3D" id="3.90.980.10">
    <property type="entry name" value="DNA primase, catalytic core, N-terminal domain"/>
    <property type="match status" value="1"/>
</dbReference>
<dbReference type="PANTHER" id="PTHR30313">
    <property type="entry name" value="DNA PRIMASE"/>
    <property type="match status" value="1"/>
</dbReference>
<evidence type="ECO:0000256" key="3">
    <source>
        <dbReference type="ARBA" id="ARBA00022679"/>
    </source>
</evidence>
<evidence type="ECO:0000256" key="4">
    <source>
        <dbReference type="ARBA" id="ARBA00022695"/>
    </source>
</evidence>
<dbReference type="GO" id="GO:0006269">
    <property type="term" value="P:DNA replication, synthesis of primer"/>
    <property type="evidence" value="ECO:0007669"/>
    <property type="project" value="UniProtKB-UniRule"/>
</dbReference>
<dbReference type="SMART" id="SM00493">
    <property type="entry name" value="TOPRIM"/>
    <property type="match status" value="1"/>
</dbReference>
<evidence type="ECO:0000256" key="5">
    <source>
        <dbReference type="ARBA" id="ARBA00022705"/>
    </source>
</evidence>
<dbReference type="CDD" id="cd03364">
    <property type="entry name" value="TOPRIM_DnaG_primases"/>
    <property type="match status" value="1"/>
</dbReference>
<dbReference type="HAMAP" id="MF_00974">
    <property type="entry name" value="DNA_primase_DnaG"/>
    <property type="match status" value="1"/>
</dbReference>
<evidence type="ECO:0000313" key="17">
    <source>
        <dbReference type="Proteomes" id="UP000824249"/>
    </source>
</evidence>
<evidence type="ECO:0000256" key="7">
    <source>
        <dbReference type="ARBA" id="ARBA00022771"/>
    </source>
</evidence>
<keyword evidence="5 12" id="KW-0235">DNA replication</keyword>
<dbReference type="Pfam" id="PF13155">
    <property type="entry name" value="Toprim_2"/>
    <property type="match status" value="1"/>
</dbReference>
<dbReference type="GO" id="GO:0003677">
    <property type="term" value="F:DNA binding"/>
    <property type="evidence" value="ECO:0007669"/>
    <property type="project" value="UniProtKB-KW"/>
</dbReference>
<comment type="similarity">
    <text evidence="12 13">Belongs to the DnaG primase family.</text>
</comment>
<dbReference type="InterPro" id="IPR006295">
    <property type="entry name" value="DNA_primase_DnaG"/>
</dbReference>
<evidence type="ECO:0000256" key="13">
    <source>
        <dbReference type="PIRNR" id="PIRNR002811"/>
    </source>
</evidence>
<comment type="subunit">
    <text evidence="12">Monomer. Interacts with DnaB.</text>
</comment>
<dbReference type="InterPro" id="IPR050219">
    <property type="entry name" value="DnaG_primase"/>
</dbReference>
<gene>
    <name evidence="12 16" type="primary">dnaG</name>
    <name evidence="16" type="ORF">H9737_01295</name>
</gene>
<dbReference type="GO" id="GO:0003899">
    <property type="term" value="F:DNA-directed RNA polymerase activity"/>
    <property type="evidence" value="ECO:0007669"/>
    <property type="project" value="UniProtKB-UniRule"/>
</dbReference>
<keyword evidence="9" id="KW-0460">Magnesium</keyword>
<evidence type="ECO:0000256" key="2">
    <source>
        <dbReference type="ARBA" id="ARBA00022515"/>
    </source>
</evidence>
<dbReference type="GO" id="GO:1990077">
    <property type="term" value="C:primosome complex"/>
    <property type="evidence" value="ECO:0007669"/>
    <property type="project" value="UniProtKB-KW"/>
</dbReference>
<dbReference type="InterPro" id="IPR019475">
    <property type="entry name" value="DNA_primase_DnaB-bd"/>
</dbReference>
<evidence type="ECO:0000256" key="1">
    <source>
        <dbReference type="ARBA" id="ARBA00022478"/>
    </source>
</evidence>
<dbReference type="PIRSF" id="PIRSF002811">
    <property type="entry name" value="DnaG"/>
    <property type="match status" value="1"/>
</dbReference>
<reference evidence="16" key="1">
    <citation type="journal article" date="2021" name="PeerJ">
        <title>Extensive microbial diversity within the chicken gut microbiome revealed by metagenomics and culture.</title>
        <authorList>
            <person name="Gilroy R."/>
            <person name="Ravi A."/>
            <person name="Getino M."/>
            <person name="Pursley I."/>
            <person name="Horton D.L."/>
            <person name="Alikhan N.F."/>
            <person name="Baker D."/>
            <person name="Gharbi K."/>
            <person name="Hall N."/>
            <person name="Watson M."/>
            <person name="Adriaenssens E.M."/>
            <person name="Foster-Nyarko E."/>
            <person name="Jarju S."/>
            <person name="Secka A."/>
            <person name="Antonio M."/>
            <person name="Oren A."/>
            <person name="Chaudhuri R.R."/>
            <person name="La Ragione R."/>
            <person name="Hildebrand F."/>
            <person name="Pallen M.J."/>
        </authorList>
    </citation>
    <scope>NUCLEOTIDE SEQUENCE</scope>
    <source>
        <strain evidence="16">26628</strain>
    </source>
</reference>
<keyword evidence="8 12" id="KW-0862">Zinc</keyword>
<proteinExistence type="inferred from homology"/>
<dbReference type="InterPro" id="IPR030846">
    <property type="entry name" value="DnaG_bac"/>
</dbReference>
<dbReference type="Gene3D" id="3.40.1360.10">
    <property type="match status" value="1"/>
</dbReference>
<keyword evidence="2 12" id="KW-0639">Primosome</keyword>
<feature type="zinc finger region" description="CHC2-type" evidence="12 14">
    <location>
        <begin position="40"/>
        <end position="64"/>
    </location>
</feature>
<evidence type="ECO:0000259" key="15">
    <source>
        <dbReference type="PROSITE" id="PS50880"/>
    </source>
</evidence>
<comment type="domain">
    <text evidence="12">Contains an N-terminal zinc-binding domain, a central core domain that contains the primase activity, and a C-terminal DnaB-binding domain.</text>
</comment>
<dbReference type="GO" id="GO:0000428">
    <property type="term" value="C:DNA-directed RNA polymerase complex"/>
    <property type="evidence" value="ECO:0007669"/>
    <property type="project" value="UniProtKB-KW"/>
</dbReference>
<comment type="catalytic activity">
    <reaction evidence="12">
        <text>ssDNA + n NTP = ssDNA/pppN(pN)n-1 hybrid + (n-1) diphosphate.</text>
        <dbReference type="EC" id="2.7.7.101"/>
    </reaction>
</comment>
<comment type="caution">
    <text evidence="16">The sequence shown here is derived from an EMBL/GenBank/DDBJ whole genome shotgun (WGS) entry which is preliminary data.</text>
</comment>
<dbReference type="InterPro" id="IPR002694">
    <property type="entry name" value="Znf_CHC2"/>
</dbReference>
<dbReference type="PANTHER" id="PTHR30313:SF2">
    <property type="entry name" value="DNA PRIMASE"/>
    <property type="match status" value="1"/>
</dbReference>
<dbReference type="SMART" id="SM00400">
    <property type="entry name" value="ZnF_CHCC"/>
    <property type="match status" value="1"/>
</dbReference>
<dbReference type="Pfam" id="PF10410">
    <property type="entry name" value="DnaB_bind"/>
    <property type="match status" value="1"/>
</dbReference>
<dbReference type="SUPFAM" id="SSF56731">
    <property type="entry name" value="DNA primase core"/>
    <property type="match status" value="1"/>
</dbReference>
<dbReference type="EMBL" id="DXFD01000019">
    <property type="protein sequence ID" value="HIX46310.1"/>
    <property type="molecule type" value="Genomic_DNA"/>
</dbReference>
<dbReference type="Gene3D" id="3.90.580.10">
    <property type="entry name" value="Zinc finger, CHC2-type domain"/>
    <property type="match status" value="1"/>
</dbReference>
<protein>
    <recommendedName>
        <fullName evidence="12 13">DNA primase</fullName>
        <ecNumber evidence="12">2.7.7.101</ecNumber>
    </recommendedName>
</protein>